<dbReference type="EMBL" id="AAGW02068093">
    <property type="status" value="NOT_ANNOTATED_CDS"/>
    <property type="molecule type" value="Genomic_DNA"/>
</dbReference>
<dbReference type="GO" id="GO:0043066">
    <property type="term" value="P:negative regulation of apoptotic process"/>
    <property type="evidence" value="ECO:0007669"/>
    <property type="project" value="InterPro"/>
</dbReference>
<protein>
    <submittedName>
        <fullName evidence="2">Immediate early response 3</fullName>
    </submittedName>
</protein>
<evidence type="ECO:0000313" key="3">
    <source>
        <dbReference type="Proteomes" id="UP000001811"/>
    </source>
</evidence>
<dbReference type="PaxDb" id="9986-ENSOCUP00000014139"/>
<dbReference type="AlphaFoldDB" id="G1TBN3"/>
<dbReference type="FunCoup" id="G1TBN3">
    <property type="interactions" value="258"/>
</dbReference>
<organism evidence="2 3">
    <name type="scientific">Oryctolagus cuniculus</name>
    <name type="common">Rabbit</name>
    <dbReference type="NCBI Taxonomy" id="9986"/>
    <lineage>
        <taxon>Eukaryota</taxon>
        <taxon>Metazoa</taxon>
        <taxon>Chordata</taxon>
        <taxon>Craniata</taxon>
        <taxon>Vertebrata</taxon>
        <taxon>Euteleostomi</taxon>
        <taxon>Mammalia</taxon>
        <taxon>Eutheria</taxon>
        <taxon>Euarchontoglires</taxon>
        <taxon>Glires</taxon>
        <taxon>Lagomorpha</taxon>
        <taxon>Leporidae</taxon>
        <taxon>Oryctolagus</taxon>
    </lineage>
</organism>
<dbReference type="GeneTree" id="ENSGT00390000003213"/>
<dbReference type="Ensembl" id="ENSOCUT00000016449.3">
    <property type="protein sequence ID" value="ENSOCUP00000014139.3"/>
    <property type="gene ID" value="ENSOCUG00000016451.3"/>
</dbReference>
<reference evidence="2" key="3">
    <citation type="submission" date="2025-09" db="UniProtKB">
        <authorList>
            <consortium name="Ensembl"/>
        </authorList>
    </citation>
    <scope>IDENTIFICATION</scope>
    <source>
        <strain evidence="2">Thorbecke</strain>
    </source>
</reference>
<name>G1TBN3_RABIT</name>
<reference evidence="2 3" key="1">
    <citation type="journal article" date="2011" name="Nature">
        <title>A high-resolution map of human evolutionary constraint using 29 mammals.</title>
        <authorList>
            <person name="Lindblad-Toh K."/>
            <person name="Garber M."/>
            <person name="Zuk O."/>
            <person name="Lin M.F."/>
            <person name="Parker B.J."/>
            <person name="Washietl S."/>
            <person name="Kheradpour P."/>
            <person name="Ernst J."/>
            <person name="Jordan G."/>
            <person name="Mauceli E."/>
            <person name="Ward L.D."/>
            <person name="Lowe C.B."/>
            <person name="Holloway A.K."/>
            <person name="Clamp M."/>
            <person name="Gnerre S."/>
            <person name="Alfoldi J."/>
            <person name="Beal K."/>
            <person name="Chang J."/>
            <person name="Clawson H."/>
            <person name="Cuff J."/>
            <person name="Di Palma F."/>
            <person name="Fitzgerald S."/>
            <person name="Flicek P."/>
            <person name="Guttman M."/>
            <person name="Hubisz M.J."/>
            <person name="Jaffe D.B."/>
            <person name="Jungreis I."/>
            <person name="Kent W.J."/>
            <person name="Kostka D."/>
            <person name="Lara M."/>
            <person name="Martins A.L."/>
            <person name="Massingham T."/>
            <person name="Moltke I."/>
            <person name="Raney B.J."/>
            <person name="Rasmussen M.D."/>
            <person name="Robinson J."/>
            <person name="Stark A."/>
            <person name="Vilella A.J."/>
            <person name="Wen J."/>
            <person name="Xie X."/>
            <person name="Zody M.C."/>
            <person name="Baldwin J."/>
            <person name="Bloom T."/>
            <person name="Chin C.W."/>
            <person name="Heiman D."/>
            <person name="Nicol R."/>
            <person name="Nusbaum C."/>
            <person name="Young S."/>
            <person name="Wilkinson J."/>
            <person name="Worley K.C."/>
            <person name="Kovar C.L."/>
            <person name="Muzny D.M."/>
            <person name="Gibbs R.A."/>
            <person name="Cree A."/>
            <person name="Dihn H.H."/>
            <person name="Fowler G."/>
            <person name="Jhangiani S."/>
            <person name="Joshi V."/>
            <person name="Lee S."/>
            <person name="Lewis L.R."/>
            <person name="Nazareth L.V."/>
            <person name="Okwuonu G."/>
            <person name="Santibanez J."/>
            <person name="Warren W.C."/>
            <person name="Mardis E.R."/>
            <person name="Weinstock G.M."/>
            <person name="Wilson R.K."/>
            <person name="Delehaunty K."/>
            <person name="Dooling D."/>
            <person name="Fronik C."/>
            <person name="Fulton L."/>
            <person name="Fulton B."/>
            <person name="Graves T."/>
            <person name="Minx P."/>
            <person name="Sodergren E."/>
            <person name="Birney E."/>
            <person name="Margulies E.H."/>
            <person name="Herrero J."/>
            <person name="Green E.D."/>
            <person name="Haussler D."/>
            <person name="Siepel A."/>
            <person name="Goldman N."/>
            <person name="Pollard K.S."/>
            <person name="Pedersen J.S."/>
            <person name="Lander E.S."/>
            <person name="Kellis M."/>
        </authorList>
    </citation>
    <scope>NUCLEOTIDE SEQUENCE [LARGE SCALE GENOMIC DNA]</scope>
    <source>
        <strain evidence="2 3">Thorbecke inbred</strain>
    </source>
</reference>
<reference evidence="2" key="2">
    <citation type="submission" date="2025-08" db="UniProtKB">
        <authorList>
            <consortium name="Ensembl"/>
        </authorList>
    </citation>
    <scope>IDENTIFICATION</scope>
    <source>
        <strain evidence="2">Thorbecke</strain>
    </source>
</reference>
<accession>G1TBN3</accession>
<gene>
    <name evidence="2" type="primary">IER3</name>
</gene>
<evidence type="ECO:0000313" key="2">
    <source>
        <dbReference type="Ensembl" id="ENSOCUP00000014139.3"/>
    </source>
</evidence>
<dbReference type="Proteomes" id="UP000001811">
    <property type="component" value="Chromosome 12"/>
</dbReference>
<dbReference type="Bgee" id="ENSOCUG00000016451">
    <property type="expression patterns" value="Expressed in ovary and 18 other cell types or tissues"/>
</dbReference>
<dbReference type="GO" id="GO:0006974">
    <property type="term" value="P:DNA damage response"/>
    <property type="evidence" value="ECO:0007669"/>
    <property type="project" value="TreeGrafter"/>
</dbReference>
<dbReference type="eggNOG" id="ENOG502S3QE">
    <property type="taxonomic scope" value="Eukaryota"/>
</dbReference>
<keyword evidence="3" id="KW-1185">Reference proteome</keyword>
<evidence type="ECO:0000256" key="1">
    <source>
        <dbReference type="SAM" id="MobiDB-lite"/>
    </source>
</evidence>
<feature type="compositionally biased region" description="Polar residues" evidence="1">
    <location>
        <begin position="1"/>
        <end position="10"/>
    </location>
</feature>
<dbReference type="HOGENOM" id="CLU_138897_0_0_1"/>
<dbReference type="GO" id="GO:0005634">
    <property type="term" value="C:nucleus"/>
    <property type="evidence" value="ECO:0007669"/>
    <property type="project" value="TreeGrafter"/>
</dbReference>
<sequence>MCLQPGTSPTPIHDVHLGAEGSTGQVSTPSLCLIVGISSRLQPTAPQLREEESPGPAQSSGVHKEPRALPASTRLHAAHCAMCHSRSSLSTMAVLPAPTPAPSTSPGHRRGSGPEIFTFDPLPEPAVAPAMRALASRGHKRRSRRVLYPRAVRRQPPAEEPNPAKRLLFVLLTIVFCQILMAEENMSAPLVPEDAPSAEFPAPTPAPPVLEPFNLTSEPSDYALDFSTFLQQHPAAF</sequence>
<feature type="region of interest" description="Disordered" evidence="1">
    <location>
        <begin position="94"/>
        <end position="115"/>
    </location>
</feature>
<proteinExistence type="predicted"/>
<dbReference type="PANTHER" id="PTHR16915:SF0">
    <property type="entry name" value="RADIATION-INDUCIBLE IMMEDIATE-EARLY GENE IEX-1"/>
    <property type="match status" value="1"/>
</dbReference>
<dbReference type="STRING" id="9986.ENSOCUP00000014139"/>
<dbReference type="PANTHER" id="PTHR16915">
    <property type="entry name" value="IMMEDIATE EARLY RESPONSE 3"/>
    <property type="match status" value="1"/>
</dbReference>
<dbReference type="InterPro" id="IPR024829">
    <property type="entry name" value="IEX-1"/>
</dbReference>
<dbReference type="InParanoid" id="G1TBN3"/>
<feature type="region of interest" description="Disordered" evidence="1">
    <location>
        <begin position="1"/>
        <end position="25"/>
    </location>
</feature>
<feature type="region of interest" description="Disordered" evidence="1">
    <location>
        <begin position="44"/>
        <end position="66"/>
    </location>
</feature>
<dbReference type="PRINTS" id="PR02100">
    <property type="entry name" value="GENEIEX1"/>
</dbReference>